<reference evidence="5" key="1">
    <citation type="journal article" date="2023" name="Mol. Phylogenet. Evol.">
        <title>Genome-scale phylogeny and comparative genomics of the fungal order Sordariales.</title>
        <authorList>
            <person name="Hensen N."/>
            <person name="Bonometti L."/>
            <person name="Westerberg I."/>
            <person name="Brannstrom I.O."/>
            <person name="Guillou S."/>
            <person name="Cros-Aarteil S."/>
            <person name="Calhoun S."/>
            <person name="Haridas S."/>
            <person name="Kuo A."/>
            <person name="Mondo S."/>
            <person name="Pangilinan J."/>
            <person name="Riley R."/>
            <person name="LaButti K."/>
            <person name="Andreopoulos B."/>
            <person name="Lipzen A."/>
            <person name="Chen C."/>
            <person name="Yan M."/>
            <person name="Daum C."/>
            <person name="Ng V."/>
            <person name="Clum A."/>
            <person name="Steindorff A."/>
            <person name="Ohm R.A."/>
            <person name="Martin F."/>
            <person name="Silar P."/>
            <person name="Natvig D.O."/>
            <person name="Lalanne C."/>
            <person name="Gautier V."/>
            <person name="Ament-Velasquez S.L."/>
            <person name="Kruys A."/>
            <person name="Hutchinson M.I."/>
            <person name="Powell A.J."/>
            <person name="Barry K."/>
            <person name="Miller A.N."/>
            <person name="Grigoriev I.V."/>
            <person name="Debuchy R."/>
            <person name="Gladieux P."/>
            <person name="Hiltunen Thoren M."/>
            <person name="Johannesson H."/>
        </authorList>
    </citation>
    <scope>NUCLEOTIDE SEQUENCE</scope>
    <source>
        <strain evidence="5">CBS 955.72</strain>
    </source>
</reference>
<dbReference type="GO" id="GO:0016491">
    <property type="term" value="F:oxidoreductase activity"/>
    <property type="evidence" value="ECO:0007669"/>
    <property type="project" value="UniProtKB-KW"/>
</dbReference>
<dbReference type="EMBL" id="JAUIQD010000006">
    <property type="protein sequence ID" value="KAK3346865.1"/>
    <property type="molecule type" value="Genomic_DNA"/>
</dbReference>
<dbReference type="InterPro" id="IPR045087">
    <property type="entry name" value="Cu-oxidase_fam"/>
</dbReference>
<evidence type="ECO:0000313" key="6">
    <source>
        <dbReference type="Proteomes" id="UP001275084"/>
    </source>
</evidence>
<evidence type="ECO:0000313" key="5">
    <source>
        <dbReference type="EMBL" id="KAK3346865.1"/>
    </source>
</evidence>
<dbReference type="PANTHER" id="PTHR11709:SF71">
    <property type="entry name" value="OXIDOREDUCTASE TPCJ"/>
    <property type="match status" value="1"/>
</dbReference>
<comment type="caution">
    <text evidence="5">The sequence shown here is derived from an EMBL/GenBank/DDBJ whole genome shotgun (WGS) entry which is preliminary data.</text>
</comment>
<dbReference type="Pfam" id="PF07731">
    <property type="entry name" value="Cu-oxidase_2"/>
    <property type="match status" value="1"/>
</dbReference>
<reference evidence="5" key="2">
    <citation type="submission" date="2023-06" db="EMBL/GenBank/DDBJ databases">
        <authorList>
            <consortium name="Lawrence Berkeley National Laboratory"/>
            <person name="Haridas S."/>
            <person name="Hensen N."/>
            <person name="Bonometti L."/>
            <person name="Westerberg I."/>
            <person name="Brannstrom I.O."/>
            <person name="Guillou S."/>
            <person name="Cros-Aarteil S."/>
            <person name="Calhoun S."/>
            <person name="Kuo A."/>
            <person name="Mondo S."/>
            <person name="Pangilinan J."/>
            <person name="Riley R."/>
            <person name="Labutti K."/>
            <person name="Andreopoulos B."/>
            <person name="Lipzen A."/>
            <person name="Chen C."/>
            <person name="Yanf M."/>
            <person name="Daum C."/>
            <person name="Ng V."/>
            <person name="Clum A."/>
            <person name="Steindorff A."/>
            <person name="Ohm R."/>
            <person name="Martin F."/>
            <person name="Silar P."/>
            <person name="Natvig D."/>
            <person name="Lalanne C."/>
            <person name="Gautier V."/>
            <person name="Ament-Velasquez S.L."/>
            <person name="Kruys A."/>
            <person name="Hutchinson M.I."/>
            <person name="Powell A.J."/>
            <person name="Barry K."/>
            <person name="Miller A.N."/>
            <person name="Grigoriev I.V."/>
            <person name="Debuchy R."/>
            <person name="Gladieux P."/>
            <person name="Thoren M.H."/>
            <person name="Johannesson H."/>
        </authorList>
    </citation>
    <scope>NUCLEOTIDE SEQUENCE</scope>
    <source>
        <strain evidence="5">CBS 955.72</strain>
    </source>
</reference>
<name>A0AAJ0MB38_9PEZI</name>
<keyword evidence="2" id="KW-0479">Metal-binding</keyword>
<dbReference type="Proteomes" id="UP001275084">
    <property type="component" value="Unassembled WGS sequence"/>
</dbReference>
<sequence length="196" mass="22107">MSPSIAYEELSWIVPDTLWKWTLNSSSLRLDWKNPTMKTIFDDGYVFPTEYNVVGVNRTAGTNTSEWVALVIQDIPGAGSDHPIHLHGHDFWVLDRSKGKGRCDFTNTRFNLTNPTRRDGATLLNGGYLVIAFKLDSPGAWLVQCHIAWHASQGLLLEFVEDQPLISIGEEDKGDFDDTCRSWSLHTPIWEDDSGI</sequence>
<proteinExistence type="inferred from homology"/>
<keyword evidence="6" id="KW-1185">Reference proteome</keyword>
<evidence type="ECO:0000256" key="2">
    <source>
        <dbReference type="ARBA" id="ARBA00022723"/>
    </source>
</evidence>
<organism evidence="5 6">
    <name type="scientific">Lasiosphaeria hispida</name>
    <dbReference type="NCBI Taxonomy" id="260671"/>
    <lineage>
        <taxon>Eukaryota</taxon>
        <taxon>Fungi</taxon>
        <taxon>Dikarya</taxon>
        <taxon>Ascomycota</taxon>
        <taxon>Pezizomycotina</taxon>
        <taxon>Sordariomycetes</taxon>
        <taxon>Sordariomycetidae</taxon>
        <taxon>Sordariales</taxon>
        <taxon>Lasiosphaeriaceae</taxon>
        <taxon>Lasiosphaeria</taxon>
    </lineage>
</organism>
<dbReference type="InterPro" id="IPR008972">
    <property type="entry name" value="Cupredoxin"/>
</dbReference>
<dbReference type="CDD" id="cd13901">
    <property type="entry name" value="CuRO_3_MaLCC_like"/>
    <property type="match status" value="1"/>
</dbReference>
<evidence type="ECO:0000256" key="1">
    <source>
        <dbReference type="ARBA" id="ARBA00010609"/>
    </source>
</evidence>
<dbReference type="SUPFAM" id="SSF49503">
    <property type="entry name" value="Cupredoxins"/>
    <property type="match status" value="1"/>
</dbReference>
<dbReference type="PANTHER" id="PTHR11709">
    <property type="entry name" value="MULTI-COPPER OXIDASE"/>
    <property type="match status" value="1"/>
</dbReference>
<dbReference type="InterPro" id="IPR033138">
    <property type="entry name" value="Cu_oxidase_CS"/>
</dbReference>
<evidence type="ECO:0000259" key="4">
    <source>
        <dbReference type="Pfam" id="PF07731"/>
    </source>
</evidence>
<evidence type="ECO:0000256" key="3">
    <source>
        <dbReference type="ARBA" id="ARBA00023002"/>
    </source>
</evidence>
<dbReference type="PROSITE" id="PS00079">
    <property type="entry name" value="MULTICOPPER_OXIDASE1"/>
    <property type="match status" value="1"/>
</dbReference>
<keyword evidence="3" id="KW-0560">Oxidoreductase</keyword>
<feature type="domain" description="Plastocyanin-like" evidence="4">
    <location>
        <begin position="35"/>
        <end position="162"/>
    </location>
</feature>
<dbReference type="AlphaFoldDB" id="A0AAJ0MB38"/>
<accession>A0AAJ0MB38</accession>
<dbReference type="InterPro" id="IPR011706">
    <property type="entry name" value="Cu-oxidase_C"/>
</dbReference>
<comment type="similarity">
    <text evidence="1">Belongs to the multicopper oxidase family.</text>
</comment>
<protein>
    <submittedName>
        <fullName evidence="5">Multicopper oxidase-domain-containing protein</fullName>
    </submittedName>
</protein>
<dbReference type="Gene3D" id="2.60.40.420">
    <property type="entry name" value="Cupredoxins - blue copper proteins"/>
    <property type="match status" value="1"/>
</dbReference>
<dbReference type="GO" id="GO:0005507">
    <property type="term" value="F:copper ion binding"/>
    <property type="evidence" value="ECO:0007669"/>
    <property type="project" value="InterPro"/>
</dbReference>
<gene>
    <name evidence="5" type="ORF">B0T25DRAFT_583977</name>
</gene>